<dbReference type="Proteomes" id="UP000612282">
    <property type="component" value="Unassembled WGS sequence"/>
</dbReference>
<evidence type="ECO:0000313" key="3">
    <source>
        <dbReference type="Proteomes" id="UP000612282"/>
    </source>
</evidence>
<gene>
    <name evidence="2" type="ORF">Aco03nite_031350</name>
</gene>
<dbReference type="EMBL" id="BOMG01000042">
    <property type="protein sequence ID" value="GID54731.1"/>
    <property type="molecule type" value="Genomic_DNA"/>
</dbReference>
<dbReference type="Gene3D" id="2.40.160.210">
    <property type="entry name" value="Acyl-CoA thioesterase, double hotdog domain"/>
    <property type="match status" value="1"/>
</dbReference>
<comment type="caution">
    <text evidence="2">The sequence shown here is derived from an EMBL/GenBank/DDBJ whole genome shotgun (WGS) entry which is preliminary data.</text>
</comment>
<feature type="domain" description="Acyl-CoA thioesterase-like N-terminal HotDog" evidence="1">
    <location>
        <begin position="30"/>
        <end position="112"/>
    </location>
</feature>
<protein>
    <recommendedName>
        <fullName evidence="1">Acyl-CoA thioesterase-like N-terminal HotDog domain-containing protein</fullName>
    </recommendedName>
</protein>
<dbReference type="Pfam" id="PF13622">
    <property type="entry name" value="4HBT_3"/>
    <property type="match status" value="1"/>
</dbReference>
<dbReference type="InterPro" id="IPR049449">
    <property type="entry name" value="TesB_ACOT8-like_N"/>
</dbReference>
<reference evidence="2 3" key="1">
    <citation type="submission" date="2021-01" db="EMBL/GenBank/DDBJ databases">
        <title>Whole genome shotgun sequence of Actinoplanes couchii NBRC 106145.</title>
        <authorList>
            <person name="Komaki H."/>
            <person name="Tamura T."/>
        </authorList>
    </citation>
    <scope>NUCLEOTIDE SEQUENCE [LARGE SCALE GENOMIC DNA]</scope>
    <source>
        <strain evidence="2 3">NBRC 106145</strain>
    </source>
</reference>
<evidence type="ECO:0000313" key="2">
    <source>
        <dbReference type="EMBL" id="GID54731.1"/>
    </source>
</evidence>
<dbReference type="InterPro" id="IPR042171">
    <property type="entry name" value="Acyl-CoA_hotdog"/>
</dbReference>
<name>A0ABQ3X8A8_9ACTN</name>
<dbReference type="SUPFAM" id="SSF54637">
    <property type="entry name" value="Thioesterase/thiol ester dehydrase-isomerase"/>
    <property type="match status" value="1"/>
</dbReference>
<keyword evidence="3" id="KW-1185">Reference proteome</keyword>
<accession>A0ABQ3X8A8</accession>
<sequence length="197" mass="20758">MLVAEGDGALPGAFYERLSENEFRATDATASPWDSALQHGGPPAALLARAALRTRPDELLRVGRVTVDMLGGIPRGVVRTEAEVVRPGKRVELVAARLWVDGKLAVTGTVWRIRVDPGVTAEHADAESVPVFRGLSLNGSSTGSVRTGGMGGLLNGGSSVGATPRLGARRSGPGFGFRWSKGRSPCLWSGFLSWRTP</sequence>
<organism evidence="2 3">
    <name type="scientific">Actinoplanes couchii</name>
    <dbReference type="NCBI Taxonomy" id="403638"/>
    <lineage>
        <taxon>Bacteria</taxon>
        <taxon>Bacillati</taxon>
        <taxon>Actinomycetota</taxon>
        <taxon>Actinomycetes</taxon>
        <taxon>Micromonosporales</taxon>
        <taxon>Micromonosporaceae</taxon>
        <taxon>Actinoplanes</taxon>
    </lineage>
</organism>
<dbReference type="InterPro" id="IPR029069">
    <property type="entry name" value="HotDog_dom_sf"/>
</dbReference>
<evidence type="ECO:0000259" key="1">
    <source>
        <dbReference type="Pfam" id="PF13622"/>
    </source>
</evidence>
<proteinExistence type="predicted"/>
<dbReference type="RefSeq" id="WP_275415872.1">
    <property type="nucleotide sequence ID" value="NZ_BAAAQE010000036.1"/>
</dbReference>